<dbReference type="InterPro" id="IPR039708">
    <property type="entry name" value="MT1774/Rv1733c-like"/>
</dbReference>
<keyword evidence="1" id="KW-0472">Membrane</keyword>
<name>A0ABT1PC73_9ACTN</name>
<dbReference type="PANTHER" id="PTHR42305">
    <property type="entry name" value="MEMBRANE PROTEIN RV1733C-RELATED"/>
    <property type="match status" value="1"/>
</dbReference>
<reference evidence="2 3" key="1">
    <citation type="submission" date="2022-06" db="EMBL/GenBank/DDBJ databases">
        <title>Draft genome sequence of type strain Streptomyces rubrisoli DSM 42083.</title>
        <authorList>
            <person name="Duangmal K."/>
            <person name="Klaysubun C."/>
        </authorList>
    </citation>
    <scope>NUCLEOTIDE SEQUENCE [LARGE SCALE GENOMIC DNA]</scope>
    <source>
        <strain evidence="2 3">DSM 42083</strain>
    </source>
</reference>
<dbReference type="RefSeq" id="WP_255925897.1">
    <property type="nucleotide sequence ID" value="NZ_JANFNH010000004.1"/>
</dbReference>
<protein>
    <submittedName>
        <fullName evidence="2">Uncharacterized protein</fullName>
    </submittedName>
</protein>
<evidence type="ECO:0000313" key="2">
    <source>
        <dbReference type="EMBL" id="MCQ4041910.1"/>
    </source>
</evidence>
<keyword evidence="1" id="KW-0812">Transmembrane</keyword>
<evidence type="ECO:0000313" key="3">
    <source>
        <dbReference type="Proteomes" id="UP001206206"/>
    </source>
</evidence>
<feature type="transmembrane region" description="Helical" evidence="1">
    <location>
        <begin position="21"/>
        <end position="45"/>
    </location>
</feature>
<proteinExistence type="predicted"/>
<dbReference type="PANTHER" id="PTHR42305:SF1">
    <property type="entry name" value="MEMBRANE PROTEIN RV1733C-RELATED"/>
    <property type="match status" value="1"/>
</dbReference>
<evidence type="ECO:0000256" key="1">
    <source>
        <dbReference type="SAM" id="Phobius"/>
    </source>
</evidence>
<keyword evidence="3" id="KW-1185">Reference proteome</keyword>
<accession>A0ABT1PC73</accession>
<feature type="transmembrane region" description="Helical" evidence="1">
    <location>
        <begin position="148"/>
        <end position="170"/>
    </location>
</feature>
<organism evidence="2 3">
    <name type="scientific">Streptantibioticus rubrisoli</name>
    <dbReference type="NCBI Taxonomy" id="1387313"/>
    <lineage>
        <taxon>Bacteria</taxon>
        <taxon>Bacillati</taxon>
        <taxon>Actinomycetota</taxon>
        <taxon>Actinomycetes</taxon>
        <taxon>Kitasatosporales</taxon>
        <taxon>Streptomycetaceae</taxon>
        <taxon>Streptantibioticus</taxon>
    </lineage>
</organism>
<dbReference type="Proteomes" id="UP001206206">
    <property type="component" value="Unassembled WGS sequence"/>
</dbReference>
<gene>
    <name evidence="2" type="ORF">NON19_07655</name>
</gene>
<sequence>MRSVPGLWRWRRNPLRRRSDVIEAWASLFTVGLVAVGAPLAGLAAGHSVGSDLQRTIQRQRAERHRTTAQVVAVDRHPLPAVDSDAAHGQDGTRVALVRWRTPDGVSRTSVLRIEARHGVGDPVAVWTDRRGRLTERPMDESTATTNAVAAGFGVAGAAAALACGARQLLGWRIMRRRQADWAREWARVSEDWGRTGAGG</sequence>
<dbReference type="EMBL" id="JANFNH010000004">
    <property type="protein sequence ID" value="MCQ4041910.1"/>
    <property type="molecule type" value="Genomic_DNA"/>
</dbReference>
<keyword evidence="1" id="KW-1133">Transmembrane helix</keyword>
<comment type="caution">
    <text evidence="2">The sequence shown here is derived from an EMBL/GenBank/DDBJ whole genome shotgun (WGS) entry which is preliminary data.</text>
</comment>